<evidence type="ECO:0000256" key="1">
    <source>
        <dbReference type="SAM" id="Phobius"/>
    </source>
</evidence>
<sequence length="137" mass="15935">MPDLVIKYKKKKQNIQLALGLMWIALGVIGFFLSSENLQWHNVFIVVLGAIQIGMAFWNMKYHYITITNDWIKENSIFSKKILRKNIIEIKKFAGDYTFKTHDKNLVINSNLVDENSLVELDAFIETMELPEQNANL</sequence>
<comment type="caution">
    <text evidence="2">The sequence shown here is derived from an EMBL/GenBank/DDBJ whole genome shotgun (WGS) entry which is preliminary data.</text>
</comment>
<keyword evidence="1" id="KW-0812">Transmembrane</keyword>
<protein>
    <submittedName>
        <fullName evidence="2">Uncharacterized protein</fullName>
    </submittedName>
</protein>
<name>A0A5D0RB52_9FLAO</name>
<gene>
    <name evidence="2" type="ORF">ES674_02150</name>
</gene>
<dbReference type="Proteomes" id="UP000323720">
    <property type="component" value="Unassembled WGS sequence"/>
</dbReference>
<reference evidence="2 3" key="1">
    <citation type="submission" date="2019-08" db="EMBL/GenBank/DDBJ databases">
        <title>Genomes of Antarctic Bizionia species.</title>
        <authorList>
            <person name="Bowman J.P."/>
        </authorList>
    </citation>
    <scope>NUCLEOTIDE SEQUENCE [LARGE SCALE GENOMIC DNA]</scope>
    <source>
        <strain evidence="2 3">ADA-4</strain>
    </source>
</reference>
<keyword evidence="3" id="KW-1185">Reference proteome</keyword>
<evidence type="ECO:0000313" key="2">
    <source>
        <dbReference type="EMBL" id="TYB78603.1"/>
    </source>
</evidence>
<proteinExistence type="predicted"/>
<dbReference type="AlphaFoldDB" id="A0A5D0RB52"/>
<dbReference type="EMBL" id="VSKK01000001">
    <property type="protein sequence ID" value="TYB78603.1"/>
    <property type="molecule type" value="Genomic_DNA"/>
</dbReference>
<feature type="transmembrane region" description="Helical" evidence="1">
    <location>
        <begin position="15"/>
        <end position="34"/>
    </location>
</feature>
<accession>A0A5D0RB52</accession>
<dbReference type="OrthoDB" id="1452529at2"/>
<keyword evidence="1" id="KW-1133">Transmembrane helix</keyword>
<feature type="transmembrane region" description="Helical" evidence="1">
    <location>
        <begin position="40"/>
        <end position="58"/>
    </location>
</feature>
<keyword evidence="1" id="KW-0472">Membrane</keyword>
<evidence type="ECO:0000313" key="3">
    <source>
        <dbReference type="Proteomes" id="UP000323720"/>
    </source>
</evidence>
<dbReference type="RefSeq" id="WP_148402341.1">
    <property type="nucleotide sequence ID" value="NZ_VSKK01000001.1"/>
</dbReference>
<organism evidence="2 3">
    <name type="scientific">Bizionia myxarmorum</name>
    <dbReference type="NCBI Taxonomy" id="291186"/>
    <lineage>
        <taxon>Bacteria</taxon>
        <taxon>Pseudomonadati</taxon>
        <taxon>Bacteroidota</taxon>
        <taxon>Flavobacteriia</taxon>
        <taxon>Flavobacteriales</taxon>
        <taxon>Flavobacteriaceae</taxon>
        <taxon>Bizionia</taxon>
    </lineage>
</organism>